<feature type="transmembrane region" description="Helical" evidence="23">
    <location>
        <begin position="297"/>
        <end position="323"/>
    </location>
</feature>
<accession>A0A9E8MKU7</accession>
<dbReference type="InterPro" id="IPR001182">
    <property type="entry name" value="FtsW/RodA"/>
</dbReference>
<dbReference type="PROSITE" id="PS00428">
    <property type="entry name" value="FTSW_RODA_SPOVE"/>
    <property type="match status" value="1"/>
</dbReference>
<evidence type="ECO:0000256" key="5">
    <source>
        <dbReference type="ARBA" id="ARBA00022676"/>
    </source>
</evidence>
<reference evidence="24" key="1">
    <citation type="submission" date="2022-11" db="EMBL/GenBank/DDBJ databases">
        <title>Description of Microcella daejonensis nov. sp, isolated from riverside soil.</title>
        <authorList>
            <person name="Molina K.M."/>
            <person name="Kim S.B."/>
        </authorList>
    </citation>
    <scope>NUCLEOTIDE SEQUENCE</scope>
    <source>
        <strain evidence="24">MMS21-STM12</strain>
    </source>
</reference>
<comment type="function">
    <text evidence="21">Peptidoglycan polymerase that is essential for cell division.</text>
</comment>
<evidence type="ECO:0000256" key="17">
    <source>
        <dbReference type="ARBA" id="ARBA00041185"/>
    </source>
</evidence>
<dbReference type="EMBL" id="CP113089">
    <property type="protein sequence ID" value="WAB81363.1"/>
    <property type="molecule type" value="Genomic_DNA"/>
</dbReference>
<feature type="transmembrane region" description="Helical" evidence="23">
    <location>
        <begin position="344"/>
        <end position="366"/>
    </location>
</feature>
<dbReference type="GO" id="GO:0071555">
    <property type="term" value="P:cell wall organization"/>
    <property type="evidence" value="ECO:0007669"/>
    <property type="project" value="UniProtKB-KW"/>
</dbReference>
<feature type="transmembrane region" description="Helical" evidence="23">
    <location>
        <begin position="108"/>
        <end position="127"/>
    </location>
</feature>
<proteinExistence type="inferred from homology"/>
<evidence type="ECO:0000256" key="8">
    <source>
        <dbReference type="ARBA" id="ARBA00022960"/>
    </source>
</evidence>
<keyword evidence="6" id="KW-0808">Transferase</keyword>
<keyword evidence="3" id="KW-1003">Cell membrane</keyword>
<keyword evidence="13" id="KW-0961">Cell wall biogenesis/degradation</keyword>
<dbReference type="InterPro" id="IPR013437">
    <property type="entry name" value="FtsW"/>
</dbReference>
<keyword evidence="10 23" id="KW-1133">Transmembrane helix</keyword>
<sequence>MATTRAPSSPAPSTDATGPGGRGAAAVIAVRRLFTAQSTDYMLVLGTAIFLVALGLVMVLSSSFVQSGRGGEAFGVFIRQSLFAAVGIPVMLVMARLPVVFWRRWARTFVYIGLGLQLLVFVPGLSYEYGGNRNWITIGGFSAQPSEFLKLALVVWLASVLSKRADAFPDLKSVIFPALPISAVALMLVLAGGDLGTATIMIAIVFASLFFAGAPLRYLALLLGMGVLGAIAFALTGSSRTDRIRIWLDGCTPEQLEGVCWQPTHGMWALGSGGLLGQGLGNSAVKWSWLPHSESDYIFAIIGEELGLVGCAVVIGLFAVLGIGLVRLMRAHTDPLRRIATGGVMVWIVGQAFVNIAVVLGMLPVLGVPLPLISAGGSAMVANLMALGVVLSMARISAPTADAVAPVRGSVA</sequence>
<dbReference type="NCBIfam" id="TIGR02614">
    <property type="entry name" value="ftsW"/>
    <property type="match status" value="1"/>
</dbReference>
<dbReference type="RefSeq" id="WP_267737384.1">
    <property type="nucleotide sequence ID" value="NZ_CP113089.1"/>
</dbReference>
<evidence type="ECO:0000256" key="7">
    <source>
        <dbReference type="ARBA" id="ARBA00022692"/>
    </source>
</evidence>
<evidence type="ECO:0000256" key="9">
    <source>
        <dbReference type="ARBA" id="ARBA00022984"/>
    </source>
</evidence>
<evidence type="ECO:0000256" key="6">
    <source>
        <dbReference type="ARBA" id="ARBA00022679"/>
    </source>
</evidence>
<feature type="transmembrane region" description="Helical" evidence="23">
    <location>
        <begin position="185"/>
        <end position="211"/>
    </location>
</feature>
<evidence type="ECO:0000256" key="16">
    <source>
        <dbReference type="ARBA" id="ARBA00038053"/>
    </source>
</evidence>
<evidence type="ECO:0000256" key="11">
    <source>
        <dbReference type="ARBA" id="ARBA00023136"/>
    </source>
</evidence>
<comment type="subcellular location">
    <subcellularLocation>
        <location evidence="1">Cell membrane</location>
        <topology evidence="1">Multi-pass membrane protein</topology>
    </subcellularLocation>
</comment>
<gene>
    <name evidence="24" type="primary">ftsW</name>
    <name evidence="24" type="ORF">OVN18_12625</name>
</gene>
<dbReference type="PANTHER" id="PTHR30474">
    <property type="entry name" value="CELL CYCLE PROTEIN"/>
    <property type="match status" value="1"/>
</dbReference>
<name>A0A9E8MKU7_9MICO</name>
<dbReference type="InterPro" id="IPR018365">
    <property type="entry name" value="Cell_cycle_FtsW-rel_CS"/>
</dbReference>
<dbReference type="GO" id="GO:0051301">
    <property type="term" value="P:cell division"/>
    <property type="evidence" value="ECO:0007669"/>
    <property type="project" value="UniProtKB-KW"/>
</dbReference>
<dbReference type="GO" id="GO:0005886">
    <property type="term" value="C:plasma membrane"/>
    <property type="evidence" value="ECO:0007669"/>
    <property type="project" value="UniProtKB-SubCell"/>
</dbReference>
<feature type="transmembrane region" description="Helical" evidence="23">
    <location>
        <begin position="82"/>
        <end position="102"/>
    </location>
</feature>
<dbReference type="KEGG" id="mdb:OVN18_12625"/>
<dbReference type="GO" id="GO:0015648">
    <property type="term" value="F:lipid-linked peptidoglycan transporter activity"/>
    <property type="evidence" value="ECO:0007669"/>
    <property type="project" value="TreeGrafter"/>
</dbReference>
<evidence type="ECO:0000256" key="21">
    <source>
        <dbReference type="ARBA" id="ARBA00049966"/>
    </source>
</evidence>
<dbReference type="GO" id="GO:0008955">
    <property type="term" value="F:peptidoglycan glycosyltransferase activity"/>
    <property type="evidence" value="ECO:0007669"/>
    <property type="project" value="UniProtKB-EC"/>
</dbReference>
<evidence type="ECO:0000256" key="4">
    <source>
        <dbReference type="ARBA" id="ARBA00022618"/>
    </source>
</evidence>
<evidence type="ECO:0000256" key="3">
    <source>
        <dbReference type="ARBA" id="ARBA00022475"/>
    </source>
</evidence>
<keyword evidence="9" id="KW-0573">Peptidoglycan synthesis</keyword>
<evidence type="ECO:0000256" key="15">
    <source>
        <dbReference type="ARBA" id="ARBA00033270"/>
    </source>
</evidence>
<dbReference type="GO" id="GO:0032153">
    <property type="term" value="C:cell division site"/>
    <property type="evidence" value="ECO:0007669"/>
    <property type="project" value="TreeGrafter"/>
</dbReference>
<evidence type="ECO:0000256" key="14">
    <source>
        <dbReference type="ARBA" id="ARBA00032370"/>
    </source>
</evidence>
<dbReference type="EC" id="2.4.99.28" evidence="19"/>
<evidence type="ECO:0000256" key="18">
    <source>
        <dbReference type="ARBA" id="ARBA00041418"/>
    </source>
</evidence>
<dbReference type="Proteomes" id="UP001164706">
    <property type="component" value="Chromosome"/>
</dbReference>
<feature type="region of interest" description="Disordered" evidence="22">
    <location>
        <begin position="1"/>
        <end position="21"/>
    </location>
</feature>
<dbReference type="GO" id="GO:0008360">
    <property type="term" value="P:regulation of cell shape"/>
    <property type="evidence" value="ECO:0007669"/>
    <property type="project" value="UniProtKB-KW"/>
</dbReference>
<evidence type="ECO:0000313" key="25">
    <source>
        <dbReference type="Proteomes" id="UP001164706"/>
    </source>
</evidence>
<keyword evidence="7 23" id="KW-0812">Transmembrane</keyword>
<evidence type="ECO:0000256" key="19">
    <source>
        <dbReference type="ARBA" id="ARBA00044770"/>
    </source>
</evidence>
<keyword evidence="4" id="KW-0132">Cell division</keyword>
<evidence type="ECO:0000256" key="12">
    <source>
        <dbReference type="ARBA" id="ARBA00023306"/>
    </source>
</evidence>
<feature type="transmembrane region" description="Helical" evidence="23">
    <location>
        <begin position="218"/>
        <end position="237"/>
    </location>
</feature>
<keyword evidence="25" id="KW-1185">Reference proteome</keyword>
<protein>
    <recommendedName>
        <fullName evidence="17">Probable peptidoglycan glycosyltransferase FtsW</fullName>
        <ecNumber evidence="19">2.4.99.28</ecNumber>
    </recommendedName>
    <alternativeName>
        <fullName evidence="18">Cell division protein FtsW</fullName>
    </alternativeName>
    <alternativeName>
        <fullName evidence="15">Cell wall polymerase</fullName>
    </alternativeName>
    <alternativeName>
        <fullName evidence="14">Peptidoglycan polymerase</fullName>
    </alternativeName>
</protein>
<keyword evidence="5" id="KW-0328">Glycosyltransferase</keyword>
<keyword evidence="12" id="KW-0131">Cell cycle</keyword>
<evidence type="ECO:0000256" key="1">
    <source>
        <dbReference type="ARBA" id="ARBA00004651"/>
    </source>
</evidence>
<evidence type="ECO:0000313" key="24">
    <source>
        <dbReference type="EMBL" id="WAB81363.1"/>
    </source>
</evidence>
<comment type="pathway">
    <text evidence="2">Cell wall biogenesis; peptidoglycan biosynthesis.</text>
</comment>
<dbReference type="GO" id="GO:0009252">
    <property type="term" value="P:peptidoglycan biosynthetic process"/>
    <property type="evidence" value="ECO:0007669"/>
    <property type="project" value="UniProtKB-KW"/>
</dbReference>
<evidence type="ECO:0000256" key="23">
    <source>
        <dbReference type="SAM" id="Phobius"/>
    </source>
</evidence>
<feature type="compositionally biased region" description="Polar residues" evidence="22">
    <location>
        <begin position="1"/>
        <end position="16"/>
    </location>
</feature>
<dbReference type="Pfam" id="PF01098">
    <property type="entry name" value="FTSW_RODA_SPOVE"/>
    <property type="match status" value="1"/>
</dbReference>
<keyword evidence="8" id="KW-0133">Cell shape</keyword>
<keyword evidence="11 23" id="KW-0472">Membrane</keyword>
<evidence type="ECO:0000256" key="20">
    <source>
        <dbReference type="ARBA" id="ARBA00049902"/>
    </source>
</evidence>
<organism evidence="24 25">
    <name type="scientific">Microcella daejeonensis</name>
    <dbReference type="NCBI Taxonomy" id="2994971"/>
    <lineage>
        <taxon>Bacteria</taxon>
        <taxon>Bacillati</taxon>
        <taxon>Actinomycetota</taxon>
        <taxon>Actinomycetes</taxon>
        <taxon>Micrococcales</taxon>
        <taxon>Microbacteriaceae</taxon>
        <taxon>Microcella</taxon>
    </lineage>
</organism>
<comment type="similarity">
    <text evidence="16">Belongs to the SEDS family. FtsW subfamily.</text>
</comment>
<feature type="transmembrane region" description="Helical" evidence="23">
    <location>
        <begin position="372"/>
        <end position="391"/>
    </location>
</feature>
<comment type="catalytic activity">
    <reaction evidence="20">
        <text>[GlcNAc-(1-&gt;4)-Mur2Ac(oyl-L-Ala-gamma-D-Glu-L-Lys-D-Ala-D-Ala)](n)-di-trans,octa-cis-undecaprenyl diphosphate + beta-D-GlcNAc-(1-&gt;4)-Mur2Ac(oyl-L-Ala-gamma-D-Glu-L-Lys-D-Ala-D-Ala)-di-trans,octa-cis-undecaprenyl diphosphate = [GlcNAc-(1-&gt;4)-Mur2Ac(oyl-L-Ala-gamma-D-Glu-L-Lys-D-Ala-D-Ala)](n+1)-di-trans,octa-cis-undecaprenyl diphosphate + di-trans,octa-cis-undecaprenyl diphosphate + H(+)</text>
        <dbReference type="Rhea" id="RHEA:23708"/>
        <dbReference type="Rhea" id="RHEA-COMP:9602"/>
        <dbReference type="Rhea" id="RHEA-COMP:9603"/>
        <dbReference type="ChEBI" id="CHEBI:15378"/>
        <dbReference type="ChEBI" id="CHEBI:58405"/>
        <dbReference type="ChEBI" id="CHEBI:60033"/>
        <dbReference type="ChEBI" id="CHEBI:78435"/>
        <dbReference type="EC" id="2.4.99.28"/>
    </reaction>
</comment>
<evidence type="ECO:0000256" key="2">
    <source>
        <dbReference type="ARBA" id="ARBA00004752"/>
    </source>
</evidence>
<evidence type="ECO:0000256" key="22">
    <source>
        <dbReference type="SAM" id="MobiDB-lite"/>
    </source>
</evidence>
<dbReference type="PANTHER" id="PTHR30474:SF2">
    <property type="entry name" value="PEPTIDOGLYCAN GLYCOSYLTRANSFERASE FTSW-RELATED"/>
    <property type="match status" value="1"/>
</dbReference>
<dbReference type="AlphaFoldDB" id="A0A9E8MKU7"/>
<feature type="transmembrane region" description="Helical" evidence="23">
    <location>
        <begin position="41"/>
        <end position="61"/>
    </location>
</feature>
<evidence type="ECO:0000256" key="10">
    <source>
        <dbReference type="ARBA" id="ARBA00022989"/>
    </source>
</evidence>
<evidence type="ECO:0000256" key="13">
    <source>
        <dbReference type="ARBA" id="ARBA00023316"/>
    </source>
</evidence>